<name>A0ABD3NMJ6_9STRA</name>
<sequence length="292" mass="32012">MLRHVPGYDIVGTIYLVGDDAKAEGSMRKGDRVAGVSTFGGGNSRFISIPANRLTKISHNVKSIHAVCLLHDHMAALQTLRLARKNGTPFTGLNILITDGFSPVGQAIIALASLEGANLYCCADESKHPYLASLGAKCFDENPEIWLPGVANTFDIVIDNTRINGHSLSWQALSKKGTIICLGPLYNIDSEIRSPSSACGVLELTEMQQKWSALKAKYLMSQTYFLNTVTAFEDDTEQYRQDLRYLLFLCARGDIIPKVAKQVSLDDVPNAQRLIHMGKANGTVVCLPWLQE</sequence>
<evidence type="ECO:0000256" key="1">
    <source>
        <dbReference type="ARBA" id="ARBA00023002"/>
    </source>
</evidence>
<dbReference type="InterPro" id="IPR011032">
    <property type="entry name" value="GroES-like_sf"/>
</dbReference>
<dbReference type="PANTHER" id="PTHR43189:SF1">
    <property type="entry name" value="ZINC-TYPE ALCOHOL DEHYDROGENASE-LIKE PROTEIN C1198.01"/>
    <property type="match status" value="1"/>
</dbReference>
<gene>
    <name evidence="2" type="ORF">ACHAW5_009249</name>
</gene>
<comment type="caution">
    <text evidence="2">The sequence shown here is derived from an EMBL/GenBank/DDBJ whole genome shotgun (WGS) entry which is preliminary data.</text>
</comment>
<evidence type="ECO:0000313" key="3">
    <source>
        <dbReference type="Proteomes" id="UP001530315"/>
    </source>
</evidence>
<evidence type="ECO:0008006" key="4">
    <source>
        <dbReference type="Google" id="ProtNLM"/>
    </source>
</evidence>
<dbReference type="PANTHER" id="PTHR43189">
    <property type="entry name" value="ZINC-TYPE ALCOHOL DEHYDROGENASE-LIKE PROTEIN C1198.01-RELATED"/>
    <property type="match status" value="1"/>
</dbReference>
<evidence type="ECO:0000313" key="2">
    <source>
        <dbReference type="EMBL" id="KAL3776937.1"/>
    </source>
</evidence>
<dbReference type="Gene3D" id="3.40.50.720">
    <property type="entry name" value="NAD(P)-binding Rossmann-like Domain"/>
    <property type="match status" value="1"/>
</dbReference>
<dbReference type="AlphaFoldDB" id="A0ABD3NMJ6"/>
<dbReference type="Gene3D" id="3.90.180.10">
    <property type="entry name" value="Medium-chain alcohol dehydrogenases, catalytic domain"/>
    <property type="match status" value="1"/>
</dbReference>
<reference evidence="2 3" key="1">
    <citation type="submission" date="2024-10" db="EMBL/GenBank/DDBJ databases">
        <title>Updated reference genomes for cyclostephanoid diatoms.</title>
        <authorList>
            <person name="Roberts W.R."/>
            <person name="Alverson A.J."/>
        </authorList>
    </citation>
    <scope>NUCLEOTIDE SEQUENCE [LARGE SCALE GENOMIC DNA]</scope>
    <source>
        <strain evidence="2 3">AJA276-08</strain>
    </source>
</reference>
<dbReference type="SUPFAM" id="SSF51735">
    <property type="entry name" value="NAD(P)-binding Rossmann-fold domains"/>
    <property type="match status" value="1"/>
</dbReference>
<keyword evidence="1" id="KW-0560">Oxidoreductase</keyword>
<dbReference type="SUPFAM" id="SSF50129">
    <property type="entry name" value="GroES-like"/>
    <property type="match status" value="1"/>
</dbReference>
<dbReference type="InterPro" id="IPR036291">
    <property type="entry name" value="NAD(P)-bd_dom_sf"/>
</dbReference>
<dbReference type="EMBL" id="JALLAZ020001324">
    <property type="protein sequence ID" value="KAL3776937.1"/>
    <property type="molecule type" value="Genomic_DNA"/>
</dbReference>
<accession>A0ABD3NMJ6</accession>
<organism evidence="2 3">
    <name type="scientific">Stephanodiscus triporus</name>
    <dbReference type="NCBI Taxonomy" id="2934178"/>
    <lineage>
        <taxon>Eukaryota</taxon>
        <taxon>Sar</taxon>
        <taxon>Stramenopiles</taxon>
        <taxon>Ochrophyta</taxon>
        <taxon>Bacillariophyta</taxon>
        <taxon>Coscinodiscophyceae</taxon>
        <taxon>Thalassiosirophycidae</taxon>
        <taxon>Stephanodiscales</taxon>
        <taxon>Stephanodiscaceae</taxon>
        <taxon>Stephanodiscus</taxon>
    </lineage>
</organism>
<protein>
    <recommendedName>
        <fullName evidence="4">Enoyl reductase (ER) domain-containing protein</fullName>
    </recommendedName>
</protein>
<proteinExistence type="predicted"/>
<keyword evidence="3" id="KW-1185">Reference proteome</keyword>
<dbReference type="Proteomes" id="UP001530315">
    <property type="component" value="Unassembled WGS sequence"/>
</dbReference>
<dbReference type="Pfam" id="PF13602">
    <property type="entry name" value="ADH_zinc_N_2"/>
    <property type="match status" value="1"/>
</dbReference>
<dbReference type="GO" id="GO:0016491">
    <property type="term" value="F:oxidoreductase activity"/>
    <property type="evidence" value="ECO:0007669"/>
    <property type="project" value="UniProtKB-KW"/>
</dbReference>